<dbReference type="EMBL" id="JARPMG010000005">
    <property type="protein sequence ID" value="KAJ8100223.1"/>
    <property type="molecule type" value="Genomic_DNA"/>
</dbReference>
<keyword evidence="1" id="KW-0732">Signal</keyword>
<gene>
    <name evidence="2" type="ORF">POJ06DRAFT_252093</name>
</gene>
<dbReference type="AlphaFoldDB" id="A0AAD7VSD9"/>
<feature type="chain" id="PRO_5042185079" description="Secreted protein" evidence="1">
    <location>
        <begin position="17"/>
        <end position="87"/>
    </location>
</feature>
<sequence>AIFVLLSLTFVPQCSSLKLDVTGLTPNHAGSDWLAIVLPHLERNTCSWARQLWIACCRKMPRFWLPPRNCGSVSSKCVKLADQRDFY</sequence>
<proteinExistence type="predicted"/>
<feature type="non-terminal residue" evidence="2">
    <location>
        <position position="1"/>
    </location>
</feature>
<evidence type="ECO:0000313" key="2">
    <source>
        <dbReference type="EMBL" id="KAJ8100223.1"/>
    </source>
</evidence>
<accession>A0AAD7VSD9</accession>
<name>A0AAD7VSD9_9ASCO</name>
<organism evidence="2 3">
    <name type="scientific">Lipomyces tetrasporus</name>
    <dbReference type="NCBI Taxonomy" id="54092"/>
    <lineage>
        <taxon>Eukaryota</taxon>
        <taxon>Fungi</taxon>
        <taxon>Dikarya</taxon>
        <taxon>Ascomycota</taxon>
        <taxon>Saccharomycotina</taxon>
        <taxon>Lipomycetes</taxon>
        <taxon>Lipomycetales</taxon>
        <taxon>Lipomycetaceae</taxon>
        <taxon>Lipomyces</taxon>
    </lineage>
</organism>
<feature type="signal peptide" evidence="1">
    <location>
        <begin position="1"/>
        <end position="16"/>
    </location>
</feature>
<dbReference type="Proteomes" id="UP001217417">
    <property type="component" value="Unassembled WGS sequence"/>
</dbReference>
<evidence type="ECO:0008006" key="4">
    <source>
        <dbReference type="Google" id="ProtNLM"/>
    </source>
</evidence>
<comment type="caution">
    <text evidence="2">The sequence shown here is derived from an EMBL/GenBank/DDBJ whole genome shotgun (WGS) entry which is preliminary data.</text>
</comment>
<protein>
    <recommendedName>
        <fullName evidence="4">Secreted protein</fullName>
    </recommendedName>
</protein>
<reference evidence="2" key="1">
    <citation type="submission" date="2023-03" db="EMBL/GenBank/DDBJ databases">
        <title>Near-Complete genome sequence of Lipomyces tetrasporous NRRL Y-64009, an oleaginous yeast capable of growing on lignocellulosic hydrolysates.</title>
        <authorList>
            <consortium name="Lawrence Berkeley National Laboratory"/>
            <person name="Jagtap S.S."/>
            <person name="Liu J.-J."/>
            <person name="Walukiewicz H.E."/>
            <person name="Pangilinan J."/>
            <person name="Lipzen A."/>
            <person name="Ahrendt S."/>
            <person name="Koriabine M."/>
            <person name="Cobaugh K."/>
            <person name="Salamov A."/>
            <person name="Yoshinaga Y."/>
            <person name="Ng V."/>
            <person name="Daum C."/>
            <person name="Grigoriev I.V."/>
            <person name="Slininger P.J."/>
            <person name="Dien B.S."/>
            <person name="Jin Y.-S."/>
            <person name="Rao C.V."/>
        </authorList>
    </citation>
    <scope>NUCLEOTIDE SEQUENCE</scope>
    <source>
        <strain evidence="2">NRRL Y-64009</strain>
    </source>
</reference>
<evidence type="ECO:0000313" key="3">
    <source>
        <dbReference type="Proteomes" id="UP001217417"/>
    </source>
</evidence>
<keyword evidence="3" id="KW-1185">Reference proteome</keyword>
<dbReference type="RefSeq" id="XP_056043673.1">
    <property type="nucleotide sequence ID" value="XM_056187483.1"/>
</dbReference>
<evidence type="ECO:0000256" key="1">
    <source>
        <dbReference type="SAM" id="SignalP"/>
    </source>
</evidence>
<dbReference type="GeneID" id="80882649"/>